<dbReference type="Pfam" id="PF24716">
    <property type="entry name" value="WapI"/>
    <property type="match status" value="1"/>
</dbReference>
<dbReference type="Proteomes" id="UP000037558">
    <property type="component" value="Unassembled WGS sequence"/>
</dbReference>
<evidence type="ECO:0000313" key="1">
    <source>
        <dbReference type="EMBL" id="KOO46647.1"/>
    </source>
</evidence>
<sequence length="141" mass="16653">MEERESVLELTLSNGEKTISIFSYGSMYPNDEESYLRDLQSNLLSVKSNNFTYHYRSPIFLESELLTFQHDLELLLQGEGKTASLDSTEEEIGLHIKRKRAFYVVDFSFSQIGFKKEKWQHELSFQMEQQQIEQSLHTMKR</sequence>
<dbReference type="EMBL" id="LILC01000013">
    <property type="protein sequence ID" value="KOO46647.1"/>
    <property type="molecule type" value="Genomic_DNA"/>
</dbReference>
<reference evidence="2" key="1">
    <citation type="submission" date="2015-08" db="EMBL/GenBank/DDBJ databases">
        <title>Fjat-14210 dsm16467.</title>
        <authorList>
            <person name="Liu B."/>
            <person name="Wang J."/>
            <person name="Zhu Y."/>
            <person name="Liu G."/>
            <person name="Chen Q."/>
            <person name="Chen Z."/>
            <person name="Lan J."/>
            <person name="Che J."/>
            <person name="Ge C."/>
            <person name="Shi H."/>
            <person name="Pan Z."/>
            <person name="Liu X."/>
        </authorList>
    </citation>
    <scope>NUCLEOTIDE SEQUENCE [LARGE SCALE GENOMIC DNA]</scope>
    <source>
        <strain evidence="2">DSM 16467</strain>
    </source>
</reference>
<organism evidence="1 2">
    <name type="scientific">Priestia koreensis</name>
    <dbReference type="NCBI Taxonomy" id="284581"/>
    <lineage>
        <taxon>Bacteria</taxon>
        <taxon>Bacillati</taxon>
        <taxon>Bacillota</taxon>
        <taxon>Bacilli</taxon>
        <taxon>Bacillales</taxon>
        <taxon>Bacillaceae</taxon>
        <taxon>Priestia</taxon>
    </lineage>
</organism>
<dbReference type="AlphaFoldDB" id="A0A0M0L701"/>
<proteinExistence type="predicted"/>
<dbReference type="PATRIC" id="fig|284581.3.peg.1926"/>
<comment type="caution">
    <text evidence="1">The sequence shown here is derived from an EMBL/GenBank/DDBJ whole genome shotgun (WGS) entry which is preliminary data.</text>
</comment>
<evidence type="ECO:0000313" key="2">
    <source>
        <dbReference type="Proteomes" id="UP000037558"/>
    </source>
</evidence>
<protein>
    <submittedName>
        <fullName evidence="1">Uncharacterized protein</fullName>
    </submittedName>
</protein>
<dbReference type="STRING" id="284581.AMD01_09285"/>
<accession>A0A0M0L701</accession>
<dbReference type="InterPro" id="IPR056510">
    <property type="entry name" value="WapI"/>
</dbReference>
<gene>
    <name evidence="1" type="ORF">AMD01_09285</name>
</gene>
<name>A0A0M0L701_9BACI</name>
<keyword evidence="2" id="KW-1185">Reference proteome</keyword>